<dbReference type="Gene3D" id="2.40.50.100">
    <property type="match status" value="1"/>
</dbReference>
<dbReference type="InterPro" id="IPR000089">
    <property type="entry name" value="Biotin_lipoyl"/>
</dbReference>
<evidence type="ECO:0000259" key="6">
    <source>
        <dbReference type="Pfam" id="PF25881"/>
    </source>
</evidence>
<keyword evidence="4" id="KW-1133">Transmembrane helix</keyword>
<dbReference type="GO" id="GO:0030313">
    <property type="term" value="C:cell envelope"/>
    <property type="evidence" value="ECO:0007669"/>
    <property type="project" value="UniProtKB-SubCell"/>
</dbReference>
<gene>
    <name evidence="8" type="ORF">SAMN04490178_1349</name>
</gene>
<keyword evidence="4" id="KW-0472">Membrane</keyword>
<name>A0A1H8XZ14_9FIRM</name>
<feature type="domain" description="YknX-like beta-barrel" evidence="7">
    <location>
        <begin position="249"/>
        <end position="337"/>
    </location>
</feature>
<dbReference type="InterPro" id="IPR059052">
    <property type="entry name" value="HH_YbhG-like"/>
</dbReference>
<comment type="subcellular location">
    <subcellularLocation>
        <location evidence="1">Cell envelope</location>
    </subcellularLocation>
</comment>
<dbReference type="RefSeq" id="WP_091751559.1">
    <property type="nucleotide sequence ID" value="NZ_FODY01000034.1"/>
</dbReference>
<dbReference type="Gene3D" id="1.10.287.470">
    <property type="entry name" value="Helix hairpin bin"/>
    <property type="match status" value="2"/>
</dbReference>
<dbReference type="InterPro" id="IPR058636">
    <property type="entry name" value="Beta-barrel_YknX"/>
</dbReference>
<dbReference type="GO" id="GO:0055085">
    <property type="term" value="P:transmembrane transport"/>
    <property type="evidence" value="ECO:0007669"/>
    <property type="project" value="InterPro"/>
</dbReference>
<evidence type="ECO:0000259" key="5">
    <source>
        <dbReference type="Pfam" id="PF00364"/>
    </source>
</evidence>
<dbReference type="Proteomes" id="UP000198847">
    <property type="component" value="Unassembled WGS sequence"/>
</dbReference>
<reference evidence="8 9" key="1">
    <citation type="submission" date="2016-10" db="EMBL/GenBank/DDBJ databases">
        <authorList>
            <person name="de Groot N.N."/>
        </authorList>
    </citation>
    <scope>NUCLEOTIDE SEQUENCE [LARGE SCALE GENOMIC DNA]</scope>
    <source>
        <strain evidence="8 9">DSM 13305</strain>
    </source>
</reference>
<dbReference type="STRING" id="112903.SAMN04490178_1349"/>
<dbReference type="Pfam" id="PF25881">
    <property type="entry name" value="HH_YBHG"/>
    <property type="match status" value="1"/>
</dbReference>
<dbReference type="PANTHER" id="PTHR32347">
    <property type="entry name" value="EFFLUX SYSTEM COMPONENT YKNX-RELATED"/>
    <property type="match status" value="1"/>
</dbReference>
<feature type="coiled-coil region" evidence="3">
    <location>
        <begin position="83"/>
        <end position="143"/>
    </location>
</feature>
<dbReference type="SUPFAM" id="SSF111369">
    <property type="entry name" value="HlyD-like secretion proteins"/>
    <property type="match status" value="3"/>
</dbReference>
<keyword evidence="9" id="KW-1185">Reference proteome</keyword>
<dbReference type="InterPro" id="IPR050465">
    <property type="entry name" value="UPF0194_transport"/>
</dbReference>
<feature type="domain" description="Lipoyl-binding" evidence="5">
    <location>
        <begin position="51"/>
        <end position="81"/>
    </location>
</feature>
<evidence type="ECO:0000259" key="7">
    <source>
        <dbReference type="Pfam" id="PF25990"/>
    </source>
</evidence>
<accession>A0A1H8XZ14</accession>
<dbReference type="AlphaFoldDB" id="A0A1H8XZ14"/>
<keyword evidence="2 3" id="KW-0175">Coiled coil</keyword>
<dbReference type="Pfam" id="PF00364">
    <property type="entry name" value="Biotin_lipoyl"/>
    <property type="match status" value="1"/>
</dbReference>
<evidence type="ECO:0000313" key="9">
    <source>
        <dbReference type="Proteomes" id="UP000198847"/>
    </source>
</evidence>
<feature type="transmembrane region" description="Helical" evidence="4">
    <location>
        <begin position="12"/>
        <end position="33"/>
    </location>
</feature>
<keyword evidence="4" id="KW-0812">Transmembrane</keyword>
<evidence type="ECO:0000313" key="8">
    <source>
        <dbReference type="EMBL" id="SEP45037.1"/>
    </source>
</evidence>
<evidence type="ECO:0000256" key="1">
    <source>
        <dbReference type="ARBA" id="ARBA00004196"/>
    </source>
</evidence>
<protein>
    <submittedName>
        <fullName evidence="8">Membrane fusion protein, multidrug efflux system</fullName>
    </submittedName>
</protein>
<sequence length="340" mass="36186">MGQATNRLSKRTMGVIVGLIVLIAVSGGVWWWIRSSRIVSTDDARVKGTIVNISAKVTGRVEKLLVQEGDAVTAGQVIATIEQREFQAQLEQAQAALAAAQAKLALAEAGNRPQEIAEAGASVTQAQATMENARKEYERVEALYRQGGISAQQRDAAKTAWEVAKAQYEAAQNSYSVTNEGSRPEDIKMLQAQVQQAQAAVKSAQVQLDDTVIKAPVSGTLALKSVEDGEVVSSGQPLVSIANLSDVWVAANIEETYIGKVKAGQEVSFTIDAYPGKTFTGKVKEVGPAAGSQFALLPNENTSGNFTKVTQRLPIKIQAENAADGELKPGMSAIIEIHVR</sequence>
<proteinExistence type="predicted"/>
<evidence type="ECO:0000256" key="3">
    <source>
        <dbReference type="SAM" id="Coils"/>
    </source>
</evidence>
<organism evidence="8 9">
    <name type="scientific">Propionispora vibrioides</name>
    <dbReference type="NCBI Taxonomy" id="112903"/>
    <lineage>
        <taxon>Bacteria</taxon>
        <taxon>Bacillati</taxon>
        <taxon>Bacillota</taxon>
        <taxon>Negativicutes</taxon>
        <taxon>Selenomonadales</taxon>
        <taxon>Sporomusaceae</taxon>
        <taxon>Propionispora</taxon>
    </lineage>
</organism>
<dbReference type="OrthoDB" id="9811754at2"/>
<evidence type="ECO:0000256" key="2">
    <source>
        <dbReference type="ARBA" id="ARBA00023054"/>
    </source>
</evidence>
<feature type="domain" description="YbhG-like alpha-helical hairpin" evidence="6">
    <location>
        <begin position="82"/>
        <end position="210"/>
    </location>
</feature>
<evidence type="ECO:0000256" key="4">
    <source>
        <dbReference type="SAM" id="Phobius"/>
    </source>
</evidence>
<dbReference type="Pfam" id="PF25990">
    <property type="entry name" value="Beta-barrel_YknX"/>
    <property type="match status" value="1"/>
</dbReference>
<dbReference type="EMBL" id="FODY01000034">
    <property type="protein sequence ID" value="SEP45037.1"/>
    <property type="molecule type" value="Genomic_DNA"/>
</dbReference>
<dbReference type="Gene3D" id="2.40.30.170">
    <property type="match status" value="1"/>
</dbReference>